<accession>A0ABS4HH80</accession>
<sequence>MKMTYRMKWTVNNYRRDKRTGVVNPIKRSEYMKQLFKEAEQATKERV</sequence>
<dbReference type="RefSeq" id="WP_209481757.1">
    <property type="nucleotide sequence ID" value="NZ_JAGGKK010000020.1"/>
</dbReference>
<reference evidence="1 2" key="1">
    <citation type="submission" date="2021-03" db="EMBL/GenBank/DDBJ databases">
        <title>Genomic Encyclopedia of Type Strains, Phase IV (KMG-IV): sequencing the most valuable type-strain genomes for metagenomic binning, comparative biology and taxonomic classification.</title>
        <authorList>
            <person name="Goeker M."/>
        </authorList>
    </citation>
    <scope>NUCLEOTIDE SEQUENCE [LARGE SCALE GENOMIC DNA]</scope>
    <source>
        <strain evidence="1 2">DSM 21085</strain>
    </source>
</reference>
<keyword evidence="2" id="KW-1185">Reference proteome</keyword>
<name>A0ABS4HH80_9BACI</name>
<organism evidence="1 2">
    <name type="scientific">Virgibacillus litoralis</name>
    <dbReference type="NCBI Taxonomy" id="578221"/>
    <lineage>
        <taxon>Bacteria</taxon>
        <taxon>Bacillati</taxon>
        <taxon>Bacillota</taxon>
        <taxon>Bacilli</taxon>
        <taxon>Bacillales</taxon>
        <taxon>Bacillaceae</taxon>
        <taxon>Virgibacillus</taxon>
    </lineage>
</organism>
<comment type="caution">
    <text evidence="1">The sequence shown here is derived from an EMBL/GenBank/DDBJ whole genome shotgun (WGS) entry which is preliminary data.</text>
</comment>
<evidence type="ECO:0000313" key="1">
    <source>
        <dbReference type="EMBL" id="MBP1950271.1"/>
    </source>
</evidence>
<dbReference type="EMBL" id="JAGGKK010000020">
    <property type="protein sequence ID" value="MBP1950271.1"/>
    <property type="molecule type" value="Genomic_DNA"/>
</dbReference>
<evidence type="ECO:0000313" key="2">
    <source>
        <dbReference type="Proteomes" id="UP001519328"/>
    </source>
</evidence>
<dbReference type="Proteomes" id="UP001519328">
    <property type="component" value="Unassembled WGS sequence"/>
</dbReference>
<protein>
    <submittedName>
        <fullName evidence="1">Uncharacterized protein</fullName>
    </submittedName>
</protein>
<proteinExistence type="predicted"/>
<gene>
    <name evidence="1" type="ORF">J2Z82_003228</name>
</gene>